<gene>
    <name evidence="2" type="ORF">Fcan01_05263</name>
</gene>
<organism evidence="2 3">
    <name type="scientific">Folsomia candida</name>
    <name type="common">Springtail</name>
    <dbReference type="NCBI Taxonomy" id="158441"/>
    <lineage>
        <taxon>Eukaryota</taxon>
        <taxon>Metazoa</taxon>
        <taxon>Ecdysozoa</taxon>
        <taxon>Arthropoda</taxon>
        <taxon>Hexapoda</taxon>
        <taxon>Collembola</taxon>
        <taxon>Entomobryomorpha</taxon>
        <taxon>Isotomoidea</taxon>
        <taxon>Isotomidae</taxon>
        <taxon>Proisotominae</taxon>
        <taxon>Folsomia</taxon>
    </lineage>
</organism>
<feature type="region of interest" description="Disordered" evidence="1">
    <location>
        <begin position="107"/>
        <end position="139"/>
    </location>
</feature>
<name>A0A226EPQ3_FOLCA</name>
<dbReference type="EMBL" id="LNIX01000002">
    <property type="protein sequence ID" value="OXA59034.1"/>
    <property type="molecule type" value="Genomic_DNA"/>
</dbReference>
<protein>
    <submittedName>
        <fullName evidence="2">Uncharacterized protein</fullName>
    </submittedName>
</protein>
<proteinExistence type="predicted"/>
<evidence type="ECO:0000313" key="3">
    <source>
        <dbReference type="Proteomes" id="UP000198287"/>
    </source>
</evidence>
<dbReference type="AlphaFoldDB" id="A0A226EPQ3"/>
<comment type="caution">
    <text evidence="2">The sequence shown here is derived from an EMBL/GenBank/DDBJ whole genome shotgun (WGS) entry which is preliminary data.</text>
</comment>
<sequence>MGKRKIKAPPGKVKGYFIDENGEKWPKWIPPSPTPSSSIPLIEISSDDETEEMSASFDEAEAVTRISSEDDGNDDMLATFDEAEAIARAEEISTFRQYEEDWELSRGLPEKVDVELSSSNSSEQEMGSPVQGSSSGVEVVPDLKKLAKLQHEDNLRNFLERQPFE</sequence>
<accession>A0A226EPQ3</accession>
<dbReference type="Proteomes" id="UP000198287">
    <property type="component" value="Unassembled WGS sequence"/>
</dbReference>
<reference evidence="2 3" key="1">
    <citation type="submission" date="2015-12" db="EMBL/GenBank/DDBJ databases">
        <title>The genome of Folsomia candida.</title>
        <authorList>
            <person name="Faddeeva A."/>
            <person name="Derks M.F."/>
            <person name="Anvar Y."/>
            <person name="Smit S."/>
            <person name="Van Straalen N."/>
            <person name="Roelofs D."/>
        </authorList>
    </citation>
    <scope>NUCLEOTIDE SEQUENCE [LARGE SCALE GENOMIC DNA]</scope>
    <source>
        <strain evidence="2 3">VU population</strain>
        <tissue evidence="2">Whole body</tissue>
    </source>
</reference>
<keyword evidence="3" id="KW-1185">Reference proteome</keyword>
<evidence type="ECO:0000256" key="1">
    <source>
        <dbReference type="SAM" id="MobiDB-lite"/>
    </source>
</evidence>
<evidence type="ECO:0000313" key="2">
    <source>
        <dbReference type="EMBL" id="OXA59034.1"/>
    </source>
</evidence>